<evidence type="ECO:0000256" key="5">
    <source>
        <dbReference type="ARBA" id="ARBA00022597"/>
    </source>
</evidence>
<proteinExistence type="inferred from homology"/>
<feature type="transmembrane region" description="Helical" evidence="11">
    <location>
        <begin position="230"/>
        <end position="257"/>
    </location>
</feature>
<evidence type="ECO:0000256" key="9">
    <source>
        <dbReference type="ARBA" id="ARBA00023047"/>
    </source>
</evidence>
<keyword evidence="4 11" id="KW-1003">Cell membrane</keyword>
<dbReference type="PANTHER" id="PTHR30413">
    <property type="entry name" value="INNER MEMBRANE TRANSPORT PERMEASE"/>
    <property type="match status" value="1"/>
</dbReference>
<keyword evidence="14" id="KW-1185">Reference proteome</keyword>
<dbReference type="AlphaFoldDB" id="A0A1I3SWZ2"/>
<sequence length="260" mass="29071">MKRIERQATLVYAGRTISALMLREMSTNYGRAPGGYIWAILEPIAGIALITLLFSFVLRQPPIGDNFPLFYASGILPFTMYKDLSAKIGRSVSFSEKLLTYPMVTHADAILARLFLNAFTQMVIFVILLGAILIFGKIPLRQLDPGIMALSLSGVFVFSFGVGTFNAFLFEKFPVWDQIWGILNRPMFLISSVFFLFESTPAAFQKLLWFNPLVHIIGLMRRGLYPSYDANFISLTYIFGPPLALAALGLILLRAVYSAN</sequence>
<dbReference type="GO" id="GO:0015920">
    <property type="term" value="P:lipopolysaccharide transport"/>
    <property type="evidence" value="ECO:0007669"/>
    <property type="project" value="TreeGrafter"/>
</dbReference>
<dbReference type="RefSeq" id="WP_090061114.1">
    <property type="nucleotide sequence ID" value="NZ_FORH01000004.1"/>
</dbReference>
<evidence type="ECO:0000313" key="13">
    <source>
        <dbReference type="EMBL" id="SFJ62389.1"/>
    </source>
</evidence>
<keyword evidence="7" id="KW-0972">Capsule biogenesis/degradation</keyword>
<evidence type="ECO:0000256" key="11">
    <source>
        <dbReference type="RuleBase" id="RU361157"/>
    </source>
</evidence>
<dbReference type="InterPro" id="IPR000412">
    <property type="entry name" value="ABC_2_transport"/>
</dbReference>
<evidence type="ECO:0000256" key="3">
    <source>
        <dbReference type="ARBA" id="ARBA00022448"/>
    </source>
</evidence>
<evidence type="ECO:0000313" key="14">
    <source>
        <dbReference type="Proteomes" id="UP000199630"/>
    </source>
</evidence>
<comment type="caution">
    <text evidence="11">Lacks conserved residue(s) required for the propagation of feature annotation.</text>
</comment>
<feature type="transmembrane region" description="Helical" evidence="11">
    <location>
        <begin position="35"/>
        <end position="58"/>
    </location>
</feature>
<organism evidence="13 14">
    <name type="scientific">Celeribacter neptunius</name>
    <dbReference type="NCBI Taxonomy" id="588602"/>
    <lineage>
        <taxon>Bacteria</taxon>
        <taxon>Pseudomonadati</taxon>
        <taxon>Pseudomonadota</taxon>
        <taxon>Alphaproteobacteria</taxon>
        <taxon>Rhodobacterales</taxon>
        <taxon>Roseobacteraceae</taxon>
        <taxon>Celeribacter</taxon>
    </lineage>
</organism>
<gene>
    <name evidence="13" type="ORF">SAMN04487991_2599</name>
</gene>
<dbReference type="Proteomes" id="UP000199630">
    <property type="component" value="Unassembled WGS sequence"/>
</dbReference>
<keyword evidence="8 11" id="KW-1133">Transmembrane helix</keyword>
<evidence type="ECO:0000256" key="8">
    <source>
        <dbReference type="ARBA" id="ARBA00022989"/>
    </source>
</evidence>
<dbReference type="GO" id="GO:0015774">
    <property type="term" value="P:polysaccharide transport"/>
    <property type="evidence" value="ECO:0007669"/>
    <property type="project" value="UniProtKB-KW"/>
</dbReference>
<dbReference type="PROSITE" id="PS51012">
    <property type="entry name" value="ABC_TM2"/>
    <property type="match status" value="1"/>
</dbReference>
<keyword evidence="10 11" id="KW-0472">Membrane</keyword>
<evidence type="ECO:0000256" key="6">
    <source>
        <dbReference type="ARBA" id="ARBA00022692"/>
    </source>
</evidence>
<feature type="transmembrane region" description="Helical" evidence="11">
    <location>
        <begin position="147"/>
        <end position="168"/>
    </location>
</feature>
<dbReference type="STRING" id="588602.SAMN04487991_2599"/>
<comment type="subcellular location">
    <subcellularLocation>
        <location evidence="11">Cell inner membrane</location>
        <topology evidence="11">Multi-pass membrane protein</topology>
    </subcellularLocation>
    <subcellularLocation>
        <location evidence="1">Cell membrane</location>
        <topology evidence="1">Multi-pass membrane protein</topology>
    </subcellularLocation>
</comment>
<dbReference type="InterPro" id="IPR013525">
    <property type="entry name" value="ABC2_TM"/>
</dbReference>
<dbReference type="PRINTS" id="PR00164">
    <property type="entry name" value="ABC2TRNSPORT"/>
</dbReference>
<comment type="similarity">
    <text evidence="2 11">Belongs to the ABC-2 integral membrane protein family.</text>
</comment>
<name>A0A1I3SWZ2_9RHOB</name>
<keyword evidence="5" id="KW-0762">Sugar transport</keyword>
<evidence type="ECO:0000256" key="10">
    <source>
        <dbReference type="ARBA" id="ARBA00023136"/>
    </source>
</evidence>
<evidence type="ECO:0000256" key="7">
    <source>
        <dbReference type="ARBA" id="ARBA00022903"/>
    </source>
</evidence>
<dbReference type="GO" id="GO:0043190">
    <property type="term" value="C:ATP-binding cassette (ABC) transporter complex"/>
    <property type="evidence" value="ECO:0007669"/>
    <property type="project" value="InterPro"/>
</dbReference>
<keyword evidence="6 11" id="KW-0812">Transmembrane</keyword>
<feature type="domain" description="ABC transmembrane type-2" evidence="12">
    <location>
        <begin position="34"/>
        <end position="256"/>
    </location>
</feature>
<feature type="transmembrane region" description="Helical" evidence="11">
    <location>
        <begin position="110"/>
        <end position="135"/>
    </location>
</feature>
<dbReference type="InterPro" id="IPR047817">
    <property type="entry name" value="ABC2_TM_bact-type"/>
</dbReference>
<dbReference type="GO" id="GO:0140359">
    <property type="term" value="F:ABC-type transporter activity"/>
    <property type="evidence" value="ECO:0007669"/>
    <property type="project" value="InterPro"/>
</dbReference>
<reference evidence="14" key="1">
    <citation type="submission" date="2016-10" db="EMBL/GenBank/DDBJ databases">
        <authorList>
            <person name="Varghese N."/>
            <person name="Submissions S."/>
        </authorList>
    </citation>
    <scope>NUCLEOTIDE SEQUENCE [LARGE SCALE GENOMIC DNA]</scope>
    <source>
        <strain evidence="14">DSM 26471</strain>
    </source>
</reference>
<evidence type="ECO:0000256" key="2">
    <source>
        <dbReference type="ARBA" id="ARBA00007783"/>
    </source>
</evidence>
<accession>A0A1I3SWZ2</accession>
<dbReference type="Pfam" id="PF01061">
    <property type="entry name" value="ABC2_membrane"/>
    <property type="match status" value="1"/>
</dbReference>
<dbReference type="EMBL" id="FORH01000004">
    <property type="protein sequence ID" value="SFJ62389.1"/>
    <property type="molecule type" value="Genomic_DNA"/>
</dbReference>
<evidence type="ECO:0000259" key="12">
    <source>
        <dbReference type="PROSITE" id="PS51012"/>
    </source>
</evidence>
<keyword evidence="9" id="KW-0625">Polysaccharide transport</keyword>
<keyword evidence="3 11" id="KW-0813">Transport</keyword>
<protein>
    <recommendedName>
        <fullName evidence="11">Transport permease protein</fullName>
    </recommendedName>
</protein>
<dbReference type="PANTHER" id="PTHR30413:SF10">
    <property type="entry name" value="CAPSULE POLYSACCHARIDE EXPORT INNER-MEMBRANE PROTEIN CTRC"/>
    <property type="match status" value="1"/>
</dbReference>
<dbReference type="OrthoDB" id="8479094at2"/>
<evidence type="ECO:0000256" key="1">
    <source>
        <dbReference type="ARBA" id="ARBA00004651"/>
    </source>
</evidence>
<evidence type="ECO:0000256" key="4">
    <source>
        <dbReference type="ARBA" id="ARBA00022475"/>
    </source>
</evidence>
<feature type="transmembrane region" description="Helical" evidence="11">
    <location>
        <begin position="188"/>
        <end position="209"/>
    </location>
</feature>